<organism evidence="1 2">
    <name type="scientific">Vanilla planifolia</name>
    <name type="common">Vanilla</name>
    <dbReference type="NCBI Taxonomy" id="51239"/>
    <lineage>
        <taxon>Eukaryota</taxon>
        <taxon>Viridiplantae</taxon>
        <taxon>Streptophyta</taxon>
        <taxon>Embryophyta</taxon>
        <taxon>Tracheophyta</taxon>
        <taxon>Spermatophyta</taxon>
        <taxon>Magnoliopsida</taxon>
        <taxon>Liliopsida</taxon>
        <taxon>Asparagales</taxon>
        <taxon>Orchidaceae</taxon>
        <taxon>Vanilloideae</taxon>
        <taxon>Vanilleae</taxon>
        <taxon>Vanilla</taxon>
    </lineage>
</organism>
<name>A0A835RHP7_VANPL</name>
<dbReference type="OrthoDB" id="1372046at2759"/>
<dbReference type="AlphaFoldDB" id="A0A835RHP7"/>
<sequence length="205" mass="23463">MERLLRNPCIQVLGNLKAKRLAILSFLVFSGDKPLHGRFVAKLLNDLFGIQARGGCACAGPYGHRLLGVEESLSLHIRSLIEKGYNGLKPGWTRVSFAYYLTKEEFAFILDAIEFIASYGHRFLSLYHLDWMTGDWTINRRAVGHHLLMKESLVWLKDGHRKKKSHYWFGSYMKDAQRIARSLPEHPQPVCIPDGVDPNLVLFKI</sequence>
<reference evidence="1 2" key="1">
    <citation type="journal article" date="2020" name="Nat. Food">
        <title>A phased Vanilla planifolia genome enables genetic improvement of flavour and production.</title>
        <authorList>
            <person name="Hasing T."/>
            <person name="Tang H."/>
            <person name="Brym M."/>
            <person name="Khazi F."/>
            <person name="Huang T."/>
            <person name="Chambers A.H."/>
        </authorList>
    </citation>
    <scope>NUCLEOTIDE SEQUENCE [LARGE SCALE GENOMIC DNA]</scope>
    <source>
        <tissue evidence="1">Leaf</tissue>
    </source>
</reference>
<dbReference type="SUPFAM" id="SSF53383">
    <property type="entry name" value="PLP-dependent transferases"/>
    <property type="match status" value="1"/>
</dbReference>
<dbReference type="Gene3D" id="3.90.1150.10">
    <property type="entry name" value="Aspartate Aminotransferase, domain 1"/>
    <property type="match status" value="1"/>
</dbReference>
<evidence type="ECO:0008006" key="3">
    <source>
        <dbReference type="Google" id="ProtNLM"/>
    </source>
</evidence>
<dbReference type="Proteomes" id="UP000636800">
    <property type="component" value="Chromosome 2"/>
</dbReference>
<dbReference type="PANTHER" id="PTHR43686">
    <property type="entry name" value="SULFURTRANSFERASE-RELATED"/>
    <property type="match status" value="1"/>
</dbReference>
<gene>
    <name evidence="1" type="ORF">HPP92_005734</name>
</gene>
<dbReference type="InterPro" id="IPR015424">
    <property type="entry name" value="PyrdxlP-dep_Trfase"/>
</dbReference>
<keyword evidence="2" id="KW-1185">Reference proteome</keyword>
<protein>
    <recommendedName>
        <fullName evidence="3">Aminotransferase class V domain-containing protein</fullName>
    </recommendedName>
</protein>
<evidence type="ECO:0000313" key="2">
    <source>
        <dbReference type="Proteomes" id="UP000636800"/>
    </source>
</evidence>
<dbReference type="PANTHER" id="PTHR43686:SF1">
    <property type="entry name" value="AMINOTRAN_5 DOMAIN-CONTAINING PROTEIN"/>
    <property type="match status" value="1"/>
</dbReference>
<comment type="caution">
    <text evidence="1">The sequence shown here is derived from an EMBL/GenBank/DDBJ whole genome shotgun (WGS) entry which is preliminary data.</text>
</comment>
<accession>A0A835RHP7</accession>
<dbReference type="InterPro" id="IPR015422">
    <property type="entry name" value="PyrdxlP-dep_Trfase_small"/>
</dbReference>
<proteinExistence type="predicted"/>
<dbReference type="EMBL" id="JADCNL010000002">
    <property type="protein sequence ID" value="KAG0492336.1"/>
    <property type="molecule type" value="Genomic_DNA"/>
</dbReference>
<evidence type="ECO:0000313" key="1">
    <source>
        <dbReference type="EMBL" id="KAG0492336.1"/>
    </source>
</evidence>